<keyword evidence="5" id="KW-0677">Repeat</keyword>
<dbReference type="Pfam" id="PF00412">
    <property type="entry name" value="LIM"/>
    <property type="match status" value="4"/>
</dbReference>
<feature type="domain" description="LIM zinc-binding" evidence="12">
    <location>
        <begin position="169"/>
        <end position="228"/>
    </location>
</feature>
<evidence type="ECO:0000313" key="13">
    <source>
        <dbReference type="EMBL" id="KAK0416658.1"/>
    </source>
</evidence>
<feature type="domain" description="LIM zinc-binding" evidence="12">
    <location>
        <begin position="229"/>
        <end position="286"/>
    </location>
</feature>
<proteinExistence type="predicted"/>
<keyword evidence="2" id="KW-0963">Cytoplasm</keyword>
<name>A0AA39M0T7_9BILA</name>
<comment type="subcellular location">
    <subcellularLocation>
        <location evidence="1">Cell junction</location>
    </subcellularLocation>
    <subcellularLocation>
        <location evidence="9">Cytoplasm</location>
        <location evidence="9">Myofibril</location>
        <location evidence="9">Sarcomere</location>
        <location evidence="9">M line</location>
    </subcellularLocation>
</comment>
<dbReference type="AlphaFoldDB" id="A0AA39M0T7"/>
<keyword evidence="3" id="KW-0597">Phosphoprotein</keyword>
<dbReference type="CDD" id="cd09406">
    <property type="entry name" value="LIM1_Leupaxin"/>
    <property type="match status" value="1"/>
</dbReference>
<keyword evidence="4 10" id="KW-0479">Metal-binding</keyword>
<dbReference type="EMBL" id="JAUCMV010000002">
    <property type="protein sequence ID" value="KAK0416658.1"/>
    <property type="molecule type" value="Genomic_DNA"/>
</dbReference>
<dbReference type="FunFam" id="2.10.110.10:FF:000012">
    <property type="entry name" value="Paxillin isoform 1"/>
    <property type="match status" value="1"/>
</dbReference>
<keyword evidence="14" id="KW-1185">Reference proteome</keyword>
<evidence type="ECO:0000256" key="6">
    <source>
        <dbReference type="ARBA" id="ARBA00022833"/>
    </source>
</evidence>
<dbReference type="PROSITE" id="PS00478">
    <property type="entry name" value="LIM_DOMAIN_1"/>
    <property type="match status" value="2"/>
</dbReference>
<dbReference type="PANTHER" id="PTHR24216:SF8">
    <property type="entry name" value="PAXILLIN, ISOFORM F"/>
    <property type="match status" value="1"/>
</dbReference>
<sequence>MPAHQGDQFVEAVKPALEALLSDLQHTTEVLKRGQRSDRYSGGITTRRDNDDIEPIYQEQTTRTARSPSHGLDHLEQMLDEYSEKRKSRDASERPGSAADRRPSVHSLMHQLDENSSRRSLGPQQQHGYGASSTDLRRSPSRDPSQLDSMINTLNSDMSKHGISTIPKGDCASCGKPIIGQVVIALGKMWHPEHYVCCQCGEELGHRNFFERGGKAYCEDDYHNMFSPRCGYCSGPIKDRCISALGKTFHPEHFVCAECGHEFGDEGFHEKDGRAYCKNDYFALFAPKCHGCRNTIRMNFITALGTQWHPECFVCQDCRRPFDGGSFFEHLGAPFCEQHYHEKRGSLCVVCRAPISGRCVSAMGQKFHPEHFTCSYCHRQLNKGTFKEESVLTLSVCLPLTYDKFTSQADDHFSKMCPLNVTYFEELDEEVY</sequence>
<evidence type="ECO:0000259" key="12">
    <source>
        <dbReference type="PROSITE" id="PS50023"/>
    </source>
</evidence>
<evidence type="ECO:0000313" key="14">
    <source>
        <dbReference type="Proteomes" id="UP001175271"/>
    </source>
</evidence>
<evidence type="ECO:0000256" key="4">
    <source>
        <dbReference type="ARBA" id="ARBA00022723"/>
    </source>
</evidence>
<keyword evidence="8 10" id="KW-0440">LIM domain</keyword>
<dbReference type="FunFam" id="2.10.110.10:FF:000009">
    <property type="entry name" value="Paxillin isoform 1"/>
    <property type="match status" value="1"/>
</dbReference>
<evidence type="ECO:0000256" key="11">
    <source>
        <dbReference type="SAM" id="MobiDB-lite"/>
    </source>
</evidence>
<dbReference type="GO" id="GO:0055120">
    <property type="term" value="C:striated muscle dense body"/>
    <property type="evidence" value="ECO:0007669"/>
    <property type="project" value="UniProtKB-ARBA"/>
</dbReference>
<dbReference type="PROSITE" id="PS50023">
    <property type="entry name" value="LIM_DOMAIN_2"/>
    <property type="match status" value="3"/>
</dbReference>
<dbReference type="InterPro" id="IPR001781">
    <property type="entry name" value="Znf_LIM"/>
</dbReference>
<feature type="compositionally biased region" description="Polar residues" evidence="11">
    <location>
        <begin position="118"/>
        <end position="134"/>
    </location>
</feature>
<dbReference type="GO" id="GO:0031430">
    <property type="term" value="C:M band"/>
    <property type="evidence" value="ECO:0007669"/>
    <property type="project" value="UniProtKB-SubCell"/>
</dbReference>
<reference evidence="13" key="1">
    <citation type="submission" date="2023-06" db="EMBL/GenBank/DDBJ databases">
        <title>Genomic analysis of the entomopathogenic nematode Steinernema hermaphroditum.</title>
        <authorList>
            <person name="Schwarz E.M."/>
            <person name="Heppert J.K."/>
            <person name="Baniya A."/>
            <person name="Schwartz H.T."/>
            <person name="Tan C.-H."/>
            <person name="Antoshechkin I."/>
            <person name="Sternberg P.W."/>
            <person name="Goodrich-Blair H."/>
            <person name="Dillman A.R."/>
        </authorList>
    </citation>
    <scope>NUCLEOTIDE SEQUENCE</scope>
    <source>
        <strain evidence="13">PS9179</strain>
        <tissue evidence="13">Whole animal</tissue>
    </source>
</reference>
<feature type="region of interest" description="Disordered" evidence="11">
    <location>
        <begin position="32"/>
        <end position="147"/>
    </location>
</feature>
<evidence type="ECO:0000256" key="10">
    <source>
        <dbReference type="PROSITE-ProRule" id="PRU00125"/>
    </source>
</evidence>
<dbReference type="PANTHER" id="PTHR24216">
    <property type="entry name" value="PAXILLIN-RELATED"/>
    <property type="match status" value="1"/>
</dbReference>
<evidence type="ECO:0000256" key="2">
    <source>
        <dbReference type="ARBA" id="ARBA00022490"/>
    </source>
</evidence>
<dbReference type="FunFam" id="2.10.110.10:FF:000008">
    <property type="entry name" value="Paxillin isoform 1"/>
    <property type="match status" value="1"/>
</dbReference>
<evidence type="ECO:0000256" key="3">
    <source>
        <dbReference type="ARBA" id="ARBA00022553"/>
    </source>
</evidence>
<comment type="caution">
    <text evidence="13">The sequence shown here is derived from an EMBL/GenBank/DDBJ whole genome shotgun (WGS) entry which is preliminary data.</text>
</comment>
<dbReference type="SUPFAM" id="SSF57716">
    <property type="entry name" value="Glucocorticoid receptor-like (DNA-binding domain)"/>
    <property type="match status" value="4"/>
</dbReference>
<accession>A0AA39M0T7</accession>
<dbReference type="CDD" id="cd09338">
    <property type="entry name" value="LIM3_Paxillin_like"/>
    <property type="match status" value="1"/>
</dbReference>
<dbReference type="Proteomes" id="UP001175271">
    <property type="component" value="Unassembled WGS sequence"/>
</dbReference>
<protein>
    <recommendedName>
        <fullName evidence="12">LIM zinc-binding domain-containing protein</fullName>
    </recommendedName>
</protein>
<dbReference type="SMART" id="SM00132">
    <property type="entry name" value="LIM"/>
    <property type="match status" value="4"/>
</dbReference>
<evidence type="ECO:0000256" key="5">
    <source>
        <dbReference type="ARBA" id="ARBA00022737"/>
    </source>
</evidence>
<organism evidence="13 14">
    <name type="scientific">Steinernema hermaphroditum</name>
    <dbReference type="NCBI Taxonomy" id="289476"/>
    <lineage>
        <taxon>Eukaryota</taxon>
        <taxon>Metazoa</taxon>
        <taxon>Ecdysozoa</taxon>
        <taxon>Nematoda</taxon>
        <taxon>Chromadorea</taxon>
        <taxon>Rhabditida</taxon>
        <taxon>Tylenchina</taxon>
        <taxon>Panagrolaimomorpha</taxon>
        <taxon>Strongyloidoidea</taxon>
        <taxon>Steinernematidae</taxon>
        <taxon>Steinernema</taxon>
    </lineage>
</organism>
<keyword evidence="6 10" id="KW-0862">Zinc</keyword>
<feature type="compositionally biased region" description="Basic and acidic residues" evidence="11">
    <location>
        <begin position="71"/>
        <end position="103"/>
    </location>
</feature>
<dbReference type="FunFam" id="2.10.110.10:FF:000018">
    <property type="entry name" value="Paxillin isoform 1"/>
    <property type="match status" value="1"/>
</dbReference>
<feature type="compositionally biased region" description="Polar residues" evidence="11">
    <location>
        <begin position="58"/>
        <end position="67"/>
    </location>
</feature>
<evidence type="ECO:0000256" key="7">
    <source>
        <dbReference type="ARBA" id="ARBA00022949"/>
    </source>
</evidence>
<dbReference type="GO" id="GO:0046872">
    <property type="term" value="F:metal ion binding"/>
    <property type="evidence" value="ECO:0007669"/>
    <property type="project" value="UniProtKB-KW"/>
</dbReference>
<gene>
    <name evidence="13" type="ORF">QR680_012614</name>
</gene>
<dbReference type="CDD" id="cd09339">
    <property type="entry name" value="LIM4_Paxillin_like"/>
    <property type="match status" value="1"/>
</dbReference>
<dbReference type="Gene3D" id="2.10.110.10">
    <property type="entry name" value="Cysteine Rich Protein"/>
    <property type="match status" value="4"/>
</dbReference>
<evidence type="ECO:0000256" key="9">
    <source>
        <dbReference type="ARBA" id="ARBA00037833"/>
    </source>
</evidence>
<feature type="domain" description="LIM zinc-binding" evidence="12">
    <location>
        <begin position="287"/>
        <end position="346"/>
    </location>
</feature>
<evidence type="ECO:0000256" key="8">
    <source>
        <dbReference type="ARBA" id="ARBA00023038"/>
    </source>
</evidence>
<evidence type="ECO:0000256" key="1">
    <source>
        <dbReference type="ARBA" id="ARBA00004282"/>
    </source>
</evidence>
<dbReference type="GO" id="GO:0070161">
    <property type="term" value="C:anchoring junction"/>
    <property type="evidence" value="ECO:0007669"/>
    <property type="project" value="UniProtKB-SubCell"/>
</dbReference>
<keyword evidence="7" id="KW-0965">Cell junction</keyword>